<evidence type="ECO:0008006" key="3">
    <source>
        <dbReference type="Google" id="ProtNLM"/>
    </source>
</evidence>
<name>A0ABY4E163_9NEIS</name>
<organism evidence="1 2">
    <name type="scientific">Vitreoscilla massiliensis</name>
    <dbReference type="NCBI Taxonomy" id="1689272"/>
    <lineage>
        <taxon>Bacteria</taxon>
        <taxon>Pseudomonadati</taxon>
        <taxon>Pseudomonadota</taxon>
        <taxon>Betaproteobacteria</taxon>
        <taxon>Neisseriales</taxon>
        <taxon>Neisseriaceae</taxon>
        <taxon>Vitreoscilla</taxon>
    </lineage>
</organism>
<gene>
    <name evidence="1" type="ORF">LVJ82_16940</name>
</gene>
<proteinExistence type="predicted"/>
<evidence type="ECO:0000313" key="1">
    <source>
        <dbReference type="EMBL" id="UOO89105.1"/>
    </source>
</evidence>
<dbReference type="InterPro" id="IPR010982">
    <property type="entry name" value="Lambda_DNA-bd_dom_sf"/>
</dbReference>
<protein>
    <recommendedName>
        <fullName evidence="3">Transcriptional regulator</fullName>
    </recommendedName>
</protein>
<accession>A0ABY4E163</accession>
<dbReference type="Gene3D" id="1.10.260.40">
    <property type="entry name" value="lambda repressor-like DNA-binding domains"/>
    <property type="match status" value="1"/>
</dbReference>
<sequence>MTELSNEVAARSRKIQATILQRFAQMKNANVALRAGVHEGTISRFNNERLESVAIILAAAGLQVVSADDQVISRRELRMLKEMSLKYLEADLAHDEIVDAQLKSAGCAIDE</sequence>
<dbReference type="SUPFAM" id="SSF47413">
    <property type="entry name" value="lambda repressor-like DNA-binding domains"/>
    <property type="match status" value="1"/>
</dbReference>
<evidence type="ECO:0000313" key="2">
    <source>
        <dbReference type="Proteomes" id="UP000832011"/>
    </source>
</evidence>
<dbReference type="Proteomes" id="UP000832011">
    <property type="component" value="Chromosome"/>
</dbReference>
<dbReference type="EMBL" id="CP091511">
    <property type="protein sequence ID" value="UOO89105.1"/>
    <property type="molecule type" value="Genomic_DNA"/>
</dbReference>
<dbReference type="RefSeq" id="WP_058356809.1">
    <property type="nucleotide sequence ID" value="NZ_CABKVG010000010.1"/>
</dbReference>
<keyword evidence="2" id="KW-1185">Reference proteome</keyword>
<reference evidence="1 2" key="1">
    <citation type="journal article" date="2022" name="Res Sq">
        <title>Evolution of multicellular longitudinally dividing oral cavity symbionts (Neisseriaceae).</title>
        <authorList>
            <person name="Nyongesa S."/>
            <person name="Weber P."/>
            <person name="Bernet E."/>
            <person name="Pullido F."/>
            <person name="Nieckarz M."/>
            <person name="Delaby M."/>
            <person name="Nieves C."/>
            <person name="Viehboeck T."/>
            <person name="Krause N."/>
            <person name="Rivera-Millot A."/>
            <person name="Nakamura A."/>
            <person name="Vischer N."/>
            <person name="VanNieuwenhze M."/>
            <person name="Brun Y."/>
            <person name="Cava F."/>
            <person name="Bulgheresi S."/>
            <person name="Veyrier F."/>
        </authorList>
    </citation>
    <scope>NUCLEOTIDE SEQUENCE [LARGE SCALE GENOMIC DNA]</scope>
    <source>
        <strain evidence="1 2">SN4</strain>
    </source>
</reference>